<feature type="domain" description="Nitrite/sulphite reductase 4Fe-4S" evidence="8">
    <location>
        <begin position="384"/>
        <end position="496"/>
    </location>
</feature>
<feature type="domain" description="Nitrite/sulphite reductase 4Fe-4S" evidence="8">
    <location>
        <begin position="124"/>
        <end position="279"/>
    </location>
</feature>
<keyword evidence="2" id="KW-0004">4Fe-4S</keyword>
<dbReference type="InterPro" id="IPR006066">
    <property type="entry name" value="NO2/SO3_Rdtase_FeS/sirohaem_BS"/>
</dbReference>
<evidence type="ECO:0000256" key="2">
    <source>
        <dbReference type="ARBA" id="ARBA00022485"/>
    </source>
</evidence>
<evidence type="ECO:0000313" key="10">
    <source>
        <dbReference type="EMBL" id="OGC04377.1"/>
    </source>
</evidence>
<evidence type="ECO:0000256" key="3">
    <source>
        <dbReference type="ARBA" id="ARBA00022617"/>
    </source>
</evidence>
<dbReference type="PRINTS" id="PR00397">
    <property type="entry name" value="SIROHAEM"/>
</dbReference>
<dbReference type="GO" id="GO:0046872">
    <property type="term" value="F:metal ion binding"/>
    <property type="evidence" value="ECO:0007669"/>
    <property type="project" value="UniProtKB-KW"/>
</dbReference>
<evidence type="ECO:0000256" key="6">
    <source>
        <dbReference type="ARBA" id="ARBA00023004"/>
    </source>
</evidence>
<dbReference type="InterPro" id="IPR005117">
    <property type="entry name" value="NiRdtase/SiRdtase_haem-b_fer"/>
</dbReference>
<dbReference type="InterPro" id="IPR036136">
    <property type="entry name" value="Nit/Sulf_reduc_fer-like_dom_sf"/>
</dbReference>
<dbReference type="InterPro" id="IPR006067">
    <property type="entry name" value="NO2/SO3_Rdtase_4Fe4S_dom"/>
</dbReference>
<dbReference type="PANTHER" id="PTHR32439:SF0">
    <property type="entry name" value="FERREDOXIN--NITRITE REDUCTASE, CHLOROPLASTIC"/>
    <property type="match status" value="1"/>
</dbReference>
<name>A0A1F4R862_UNCSA</name>
<keyword evidence="6" id="KW-0408">Iron</keyword>
<reference evidence="10 11" key="1">
    <citation type="journal article" date="2016" name="Nat. Commun.">
        <title>Thousands of microbial genomes shed light on interconnected biogeochemical processes in an aquifer system.</title>
        <authorList>
            <person name="Anantharaman K."/>
            <person name="Brown C.T."/>
            <person name="Hug L.A."/>
            <person name="Sharon I."/>
            <person name="Castelle C.J."/>
            <person name="Probst A.J."/>
            <person name="Thomas B.C."/>
            <person name="Singh A."/>
            <person name="Wilkins M.J."/>
            <person name="Karaoz U."/>
            <person name="Brodie E.L."/>
            <person name="Williams K.H."/>
            <person name="Hubbard S.S."/>
            <person name="Banfield J.F."/>
        </authorList>
    </citation>
    <scope>NUCLEOTIDE SEQUENCE [LARGE SCALE GENOMIC DNA]</scope>
</reference>
<dbReference type="Pfam" id="PF03460">
    <property type="entry name" value="NIR_SIR_ferr"/>
    <property type="match status" value="2"/>
</dbReference>
<dbReference type="Gene3D" id="3.30.413.10">
    <property type="entry name" value="Sulfite Reductase Hemoprotein, domain 1"/>
    <property type="match status" value="2"/>
</dbReference>
<evidence type="ECO:0000256" key="7">
    <source>
        <dbReference type="ARBA" id="ARBA00023014"/>
    </source>
</evidence>
<evidence type="ECO:0000256" key="4">
    <source>
        <dbReference type="ARBA" id="ARBA00022723"/>
    </source>
</evidence>
<dbReference type="Pfam" id="PF01077">
    <property type="entry name" value="NIR_SIR"/>
    <property type="match status" value="2"/>
</dbReference>
<dbReference type="Proteomes" id="UP000176938">
    <property type="component" value="Unassembled WGS sequence"/>
</dbReference>
<keyword evidence="5" id="KW-0560">Oxidoreductase</keyword>
<feature type="domain" description="Nitrite/Sulfite reductase ferredoxin-like" evidence="9">
    <location>
        <begin position="50"/>
        <end position="113"/>
    </location>
</feature>
<accession>A0A1F4R862</accession>
<dbReference type="Gene3D" id="3.90.480.20">
    <property type="match status" value="1"/>
</dbReference>
<dbReference type="SUPFAM" id="SSF56014">
    <property type="entry name" value="Nitrite and sulphite reductase 4Fe-4S domain-like"/>
    <property type="match status" value="2"/>
</dbReference>
<gene>
    <name evidence="10" type="ORF">A3H38_06920</name>
</gene>
<organism evidence="10 11">
    <name type="scientific">candidate division WOR-1 bacterium RIFCSPLOWO2_02_FULL_46_20</name>
    <dbReference type="NCBI Taxonomy" id="1802567"/>
    <lineage>
        <taxon>Bacteria</taxon>
        <taxon>Bacillati</taxon>
        <taxon>Saganbacteria</taxon>
    </lineage>
</organism>
<dbReference type="EMBL" id="METP01000053">
    <property type="protein sequence ID" value="OGC04377.1"/>
    <property type="molecule type" value="Genomic_DNA"/>
</dbReference>
<dbReference type="PROSITE" id="PS00365">
    <property type="entry name" value="NIR_SIR"/>
    <property type="match status" value="1"/>
</dbReference>
<dbReference type="AlphaFoldDB" id="A0A1F4R862"/>
<dbReference type="InterPro" id="IPR045854">
    <property type="entry name" value="NO2/SO3_Rdtase_4Fe4S_sf"/>
</dbReference>
<keyword evidence="7" id="KW-0411">Iron-sulfur</keyword>
<evidence type="ECO:0000256" key="5">
    <source>
        <dbReference type="ARBA" id="ARBA00023002"/>
    </source>
</evidence>
<keyword evidence="4" id="KW-0479">Metal-binding</keyword>
<comment type="caution">
    <text evidence="10">The sequence shown here is derived from an EMBL/GenBank/DDBJ whole genome shotgun (WGS) entry which is preliminary data.</text>
</comment>
<dbReference type="GO" id="GO:0020037">
    <property type="term" value="F:heme binding"/>
    <property type="evidence" value="ECO:0007669"/>
    <property type="project" value="InterPro"/>
</dbReference>
<evidence type="ECO:0000259" key="9">
    <source>
        <dbReference type="Pfam" id="PF03460"/>
    </source>
</evidence>
<evidence type="ECO:0000256" key="1">
    <source>
        <dbReference type="ARBA" id="ARBA00010429"/>
    </source>
</evidence>
<keyword evidence="3" id="KW-0349">Heme</keyword>
<dbReference type="InterPro" id="IPR051329">
    <property type="entry name" value="NIR_SIR_4Fe-4S"/>
</dbReference>
<comment type="similarity">
    <text evidence="1">Belongs to the nitrite and sulfite reductase 4Fe-4S domain family.</text>
</comment>
<feature type="domain" description="Nitrite/Sulfite reductase ferredoxin-like" evidence="9">
    <location>
        <begin position="307"/>
        <end position="370"/>
    </location>
</feature>
<evidence type="ECO:0000313" key="11">
    <source>
        <dbReference type="Proteomes" id="UP000176938"/>
    </source>
</evidence>
<dbReference type="GO" id="GO:0016491">
    <property type="term" value="F:oxidoreductase activity"/>
    <property type="evidence" value="ECO:0007669"/>
    <property type="project" value="UniProtKB-KW"/>
</dbReference>
<dbReference type="SUPFAM" id="SSF55124">
    <property type="entry name" value="Nitrite/Sulfite reductase N-terminal domain-like"/>
    <property type="match status" value="2"/>
</dbReference>
<proteinExistence type="inferred from homology"/>
<evidence type="ECO:0008006" key="12">
    <source>
        <dbReference type="Google" id="ProtNLM"/>
    </source>
</evidence>
<dbReference type="GO" id="GO:0051539">
    <property type="term" value="F:4 iron, 4 sulfur cluster binding"/>
    <property type="evidence" value="ECO:0007669"/>
    <property type="project" value="UniProtKB-KW"/>
</dbReference>
<dbReference type="PANTHER" id="PTHR32439">
    <property type="entry name" value="FERREDOXIN--NITRITE REDUCTASE, CHLOROPLASTIC"/>
    <property type="match status" value="1"/>
</dbReference>
<sequence>MVIDIIEKIKAEKDGLALLPEIENIAGNGYANLSPEDVERLKWLGVFLRKKTPGFFMLRVRLTGGRAIAGQLRALAQISAKLGNGILDVTTRQQIELRAIKIESVPQIFESLKTVGLTCLQTGMDNVRGINVCPLSGLTPHELLDAFPFAVDFTKMFLGNGEFTNLPRKFNVAFTGCLENCINLESQDLALSPAIKQIDGIMVKGFNVLAGGKMGSGGFRAASALDIFVPPEEAARLAAEIALIFRDHGFRNARSQCRLAFLLEAWGVTKFRAELESRWFARYGKRLLVAGEDKRQEKETDHLGVSPQQQTGQFAVGLYIPVGRMQAMQLHRLAALSETYGSGEVRFTEQQNVIIVNVAEAKLETLLREPLLAELPSFPSPLFRGLVSCVGIDYCNLAVIETKKISIEITNELDKRLVKEAKDVSMRWSGCPAGCGNHFTADIGLQGTKASVADKIVPAAHIFLGGKVGKDARAGQLILEAVPVAMLPDVLETIIRHRGLLEKVRRDVEARRRVIMLPGEMEENL</sequence>
<evidence type="ECO:0000259" key="8">
    <source>
        <dbReference type="Pfam" id="PF01077"/>
    </source>
</evidence>
<protein>
    <recommendedName>
        <fullName evidence="12">Ferredoxin--nitrite reductase</fullName>
    </recommendedName>
</protein>